<reference evidence="3 4" key="3">
    <citation type="journal article" date="2017" name="G3 (Bethesda)">
        <title>Comparative analysis highlights variable genome content of wheat rusts and divergence of the mating loci.</title>
        <authorList>
            <person name="Cuomo C.A."/>
            <person name="Bakkeren G."/>
            <person name="Khalil H.B."/>
            <person name="Panwar V."/>
            <person name="Joly D."/>
            <person name="Linning R."/>
            <person name="Sakthikumar S."/>
            <person name="Song X."/>
            <person name="Adiconis X."/>
            <person name="Fan L."/>
            <person name="Goldberg J.M."/>
            <person name="Levin J.Z."/>
            <person name="Young S."/>
            <person name="Zeng Q."/>
            <person name="Anikster Y."/>
            <person name="Bruce M."/>
            <person name="Wang M."/>
            <person name="Yin C."/>
            <person name="McCallum B."/>
            <person name="Szabo L.J."/>
            <person name="Hulbert S."/>
            <person name="Chen X."/>
            <person name="Fellers J.P."/>
        </authorList>
    </citation>
    <scope>NUCLEOTIDE SEQUENCE</scope>
    <source>
        <strain evidence="3">isolate 1-1 / race 1 (BBBD)</strain>
        <strain evidence="4">Isolate 1-1 / race 1 (BBBD)</strain>
    </source>
</reference>
<dbReference type="OrthoDB" id="3342934at2759"/>
<dbReference type="OMA" id="FGFYGGC"/>
<reference evidence="2" key="1">
    <citation type="submission" date="2009-11" db="EMBL/GenBank/DDBJ databases">
        <authorList>
            <consortium name="The Broad Institute Genome Sequencing Platform"/>
            <person name="Ward D."/>
            <person name="Feldgarden M."/>
            <person name="Earl A."/>
            <person name="Young S.K."/>
            <person name="Zeng Q."/>
            <person name="Koehrsen M."/>
            <person name="Alvarado L."/>
            <person name="Berlin A."/>
            <person name="Bochicchio J."/>
            <person name="Borenstein D."/>
            <person name="Chapman S.B."/>
            <person name="Chen Z."/>
            <person name="Engels R."/>
            <person name="Freedman E."/>
            <person name="Gellesch M."/>
            <person name="Goldberg J."/>
            <person name="Griggs A."/>
            <person name="Gujja S."/>
            <person name="Heilman E."/>
            <person name="Heiman D."/>
            <person name="Hepburn T."/>
            <person name="Howarth C."/>
            <person name="Jen D."/>
            <person name="Larson L."/>
            <person name="Lewis B."/>
            <person name="Mehta T."/>
            <person name="Park D."/>
            <person name="Pearson M."/>
            <person name="Roberts A."/>
            <person name="Saif S."/>
            <person name="Shea T."/>
            <person name="Shenoy N."/>
            <person name="Sisk P."/>
            <person name="Stolte C."/>
            <person name="Sykes S."/>
            <person name="Thomson T."/>
            <person name="Walk T."/>
            <person name="White J."/>
            <person name="Yandava C."/>
            <person name="Izard J."/>
            <person name="Baranova O.V."/>
            <person name="Blanton J.M."/>
            <person name="Tanner A.C."/>
            <person name="Dewhirst F.E."/>
            <person name="Haas B."/>
            <person name="Nusbaum C."/>
            <person name="Birren B."/>
        </authorList>
    </citation>
    <scope>NUCLEOTIDE SEQUENCE [LARGE SCALE GENOMIC DNA]</scope>
    <source>
        <strain evidence="2">1-1 BBBD Race 1</strain>
    </source>
</reference>
<keyword evidence="1" id="KW-0732">Signal</keyword>
<evidence type="ECO:0000313" key="2">
    <source>
        <dbReference type="EMBL" id="OAV97259.1"/>
    </source>
</evidence>
<reference evidence="3" key="4">
    <citation type="submission" date="2025-05" db="UniProtKB">
        <authorList>
            <consortium name="EnsemblFungi"/>
        </authorList>
    </citation>
    <scope>IDENTIFICATION</scope>
    <source>
        <strain evidence="3">isolate 1-1 / race 1 (BBBD)</strain>
    </source>
</reference>
<dbReference type="STRING" id="630390.A0A0C4EYL1"/>
<protein>
    <submittedName>
        <fullName evidence="2 3">Uncharacterized protein</fullName>
    </submittedName>
</protein>
<reference evidence="2" key="2">
    <citation type="submission" date="2016-05" db="EMBL/GenBank/DDBJ databases">
        <title>Comparative analysis highlights variable genome content of wheat rusts and divergence of the mating loci.</title>
        <authorList>
            <person name="Cuomo C.A."/>
            <person name="Bakkeren G."/>
            <person name="Szabo L."/>
            <person name="Khalil H."/>
            <person name="Joly D."/>
            <person name="Goldberg J."/>
            <person name="Young S."/>
            <person name="Zeng Q."/>
            <person name="Fellers J."/>
        </authorList>
    </citation>
    <scope>NUCLEOTIDE SEQUENCE [LARGE SCALE GENOMIC DNA]</scope>
    <source>
        <strain evidence="2">1-1 BBBD Race 1</strain>
    </source>
</reference>
<dbReference type="AlphaFoldDB" id="A0A0C4EYL1"/>
<organism evidence="2">
    <name type="scientific">Puccinia triticina (isolate 1-1 / race 1 (BBBD))</name>
    <name type="common">Brown leaf rust fungus</name>
    <dbReference type="NCBI Taxonomy" id="630390"/>
    <lineage>
        <taxon>Eukaryota</taxon>
        <taxon>Fungi</taxon>
        <taxon>Dikarya</taxon>
        <taxon>Basidiomycota</taxon>
        <taxon>Pucciniomycotina</taxon>
        <taxon>Pucciniomycetes</taxon>
        <taxon>Pucciniales</taxon>
        <taxon>Pucciniaceae</taxon>
        <taxon>Puccinia</taxon>
    </lineage>
</organism>
<dbReference type="Proteomes" id="UP000005240">
    <property type="component" value="Unassembled WGS sequence"/>
</dbReference>
<proteinExistence type="predicted"/>
<accession>A0A0C4EYL1</accession>
<evidence type="ECO:0000256" key="1">
    <source>
        <dbReference type="SAM" id="SignalP"/>
    </source>
</evidence>
<feature type="signal peptide" evidence="1">
    <location>
        <begin position="1"/>
        <end position="18"/>
    </location>
</feature>
<dbReference type="EMBL" id="ADAS02000014">
    <property type="protein sequence ID" value="OAV97259.1"/>
    <property type="molecule type" value="Genomic_DNA"/>
</dbReference>
<evidence type="ECO:0000313" key="4">
    <source>
        <dbReference type="Proteomes" id="UP000005240"/>
    </source>
</evidence>
<name>A0A0C4EYL1_PUCT1</name>
<evidence type="ECO:0000313" key="3">
    <source>
        <dbReference type="EnsemblFungi" id="PTTG_05911-t43_1-p1"/>
    </source>
</evidence>
<dbReference type="VEuPathDB" id="FungiDB:PTTG_05911"/>
<keyword evidence="4" id="KW-1185">Reference proteome</keyword>
<gene>
    <name evidence="2" type="ORF">PTTG_05911</name>
</gene>
<dbReference type="EnsemblFungi" id="PTTG_05911-t43_1">
    <property type="protein sequence ID" value="PTTG_05911-t43_1-p1"/>
    <property type="gene ID" value="PTTG_05911"/>
</dbReference>
<sequence>MLFSPILLVVLGASTTWAAHTVTVINRCREKFTMQVPGRGIVTSREGGSWTYEGDIRGVIASVGNNCDINGVPCTAAEFSLVSGISSADITLIPPHQYNRSLRISLTNGQSKLCSSANCPGAFHTDGNDGRYQIQEANNPNSGIKLEFCYQLRN</sequence>
<feature type="chain" id="PRO_5009386218" evidence="1">
    <location>
        <begin position="19"/>
        <end position="154"/>
    </location>
</feature>